<name>A0ABR2K282_9EUKA</name>
<evidence type="ECO:0000313" key="2">
    <source>
        <dbReference type="Proteomes" id="UP001470230"/>
    </source>
</evidence>
<comment type="caution">
    <text evidence="1">The sequence shown here is derived from an EMBL/GenBank/DDBJ whole genome shotgun (WGS) entry which is preliminary data.</text>
</comment>
<keyword evidence="2" id="KW-1185">Reference proteome</keyword>
<dbReference type="EMBL" id="JAPFFF010000008">
    <property type="protein sequence ID" value="KAK8885042.1"/>
    <property type="molecule type" value="Genomic_DNA"/>
</dbReference>
<sequence length="142" mass="15907">MKYHPNGSVYYRIAEYKKKEFEKIAIGIGCPDPQNWYDLTCQTMKKLSEIIANGPVPQAIDPMLLTIVKKAENMPPPTSQAIADIVGKLNEKLENDNDRIDVMTLLKETQSNLKIEGEKLTIDADSLSNTTLNALSLYVKAH</sequence>
<protein>
    <submittedName>
        <fullName evidence="1">Uncharacterized protein</fullName>
    </submittedName>
</protein>
<gene>
    <name evidence="1" type="ORF">M9Y10_044170</name>
</gene>
<accession>A0ABR2K282</accession>
<organism evidence="1 2">
    <name type="scientific">Tritrichomonas musculus</name>
    <dbReference type="NCBI Taxonomy" id="1915356"/>
    <lineage>
        <taxon>Eukaryota</taxon>
        <taxon>Metamonada</taxon>
        <taxon>Parabasalia</taxon>
        <taxon>Tritrichomonadida</taxon>
        <taxon>Tritrichomonadidae</taxon>
        <taxon>Tritrichomonas</taxon>
    </lineage>
</organism>
<proteinExistence type="predicted"/>
<reference evidence="1 2" key="1">
    <citation type="submission" date="2024-04" db="EMBL/GenBank/DDBJ databases">
        <title>Tritrichomonas musculus Genome.</title>
        <authorList>
            <person name="Alves-Ferreira E."/>
            <person name="Grigg M."/>
            <person name="Lorenzi H."/>
            <person name="Galac M."/>
        </authorList>
    </citation>
    <scope>NUCLEOTIDE SEQUENCE [LARGE SCALE GENOMIC DNA]</scope>
    <source>
        <strain evidence="1 2">EAF2021</strain>
    </source>
</reference>
<dbReference type="Proteomes" id="UP001470230">
    <property type="component" value="Unassembled WGS sequence"/>
</dbReference>
<evidence type="ECO:0000313" key="1">
    <source>
        <dbReference type="EMBL" id="KAK8885042.1"/>
    </source>
</evidence>